<dbReference type="Pfam" id="PF00646">
    <property type="entry name" value="F-box"/>
    <property type="match status" value="1"/>
</dbReference>
<dbReference type="Proteomes" id="UP001341840">
    <property type="component" value="Unassembled WGS sequence"/>
</dbReference>
<dbReference type="PROSITE" id="PS50181">
    <property type="entry name" value="FBOX"/>
    <property type="match status" value="1"/>
</dbReference>
<organism evidence="2 3">
    <name type="scientific">Stylosanthes scabra</name>
    <dbReference type="NCBI Taxonomy" id="79078"/>
    <lineage>
        <taxon>Eukaryota</taxon>
        <taxon>Viridiplantae</taxon>
        <taxon>Streptophyta</taxon>
        <taxon>Embryophyta</taxon>
        <taxon>Tracheophyta</taxon>
        <taxon>Spermatophyta</taxon>
        <taxon>Magnoliopsida</taxon>
        <taxon>eudicotyledons</taxon>
        <taxon>Gunneridae</taxon>
        <taxon>Pentapetalae</taxon>
        <taxon>rosids</taxon>
        <taxon>fabids</taxon>
        <taxon>Fabales</taxon>
        <taxon>Fabaceae</taxon>
        <taxon>Papilionoideae</taxon>
        <taxon>50 kb inversion clade</taxon>
        <taxon>dalbergioids sensu lato</taxon>
        <taxon>Dalbergieae</taxon>
        <taxon>Pterocarpus clade</taxon>
        <taxon>Stylosanthes</taxon>
    </lineage>
</organism>
<dbReference type="EMBL" id="JASCZI010182112">
    <property type="protein sequence ID" value="MED6187062.1"/>
    <property type="molecule type" value="Genomic_DNA"/>
</dbReference>
<feature type="domain" description="F-box" evidence="1">
    <location>
        <begin position="2"/>
        <end position="47"/>
    </location>
</feature>
<dbReference type="SUPFAM" id="SSF81383">
    <property type="entry name" value="F-box domain"/>
    <property type="match status" value="1"/>
</dbReference>
<accession>A0ABU6WP11</accession>
<sequence length="214" mass="24563">MKRMNDILPLELIQAILLRVPARNLFRLKLVSKLWHSLISNPEFVELHLQRSSALTPPAFFFAKSSEQARLVDLHALINEDATIGAAIKDVPIPSVKKKKHRFRIQVLGSCRGFVLLHYEPRFILWNPVTGYSKQISHRCDFKKRVCLFQGAILYGVGYDASNDDYLIRHPYLRYTVYTESLATLPCDCDTKKCAKSTQISVAWVLPEDLFSQE</sequence>
<reference evidence="2 3" key="1">
    <citation type="journal article" date="2023" name="Plants (Basel)">
        <title>Bridging the Gap: Combining Genomics and Transcriptomics Approaches to Understand Stylosanthes scabra, an Orphan Legume from the Brazilian Caatinga.</title>
        <authorList>
            <person name="Ferreira-Neto J.R.C."/>
            <person name="da Silva M.D."/>
            <person name="Binneck E."/>
            <person name="de Melo N.F."/>
            <person name="da Silva R.H."/>
            <person name="de Melo A.L.T.M."/>
            <person name="Pandolfi V."/>
            <person name="Bustamante F.O."/>
            <person name="Brasileiro-Vidal A.C."/>
            <person name="Benko-Iseppon A.M."/>
        </authorList>
    </citation>
    <scope>NUCLEOTIDE SEQUENCE [LARGE SCALE GENOMIC DNA]</scope>
    <source>
        <tissue evidence="2">Leaves</tissue>
    </source>
</reference>
<dbReference type="PANTHER" id="PTHR31672:SF13">
    <property type="entry name" value="F-BOX PROTEIN CPR30-LIKE"/>
    <property type="match status" value="1"/>
</dbReference>
<dbReference type="Gene3D" id="1.20.1280.50">
    <property type="match status" value="1"/>
</dbReference>
<gene>
    <name evidence="2" type="ORF">PIB30_072803</name>
</gene>
<dbReference type="InterPro" id="IPR036047">
    <property type="entry name" value="F-box-like_dom_sf"/>
</dbReference>
<comment type="caution">
    <text evidence="2">The sequence shown here is derived from an EMBL/GenBank/DDBJ whole genome shotgun (WGS) entry which is preliminary data.</text>
</comment>
<proteinExistence type="predicted"/>
<name>A0ABU6WP11_9FABA</name>
<dbReference type="InterPro" id="IPR001810">
    <property type="entry name" value="F-box_dom"/>
</dbReference>
<protein>
    <recommendedName>
        <fullName evidence="1">F-box domain-containing protein</fullName>
    </recommendedName>
</protein>
<dbReference type="PANTHER" id="PTHR31672">
    <property type="entry name" value="BNACNNG10540D PROTEIN"/>
    <property type="match status" value="1"/>
</dbReference>
<feature type="non-terminal residue" evidence="2">
    <location>
        <position position="214"/>
    </location>
</feature>
<evidence type="ECO:0000259" key="1">
    <source>
        <dbReference type="PROSITE" id="PS50181"/>
    </source>
</evidence>
<dbReference type="SMART" id="SM00256">
    <property type="entry name" value="FBOX"/>
    <property type="match status" value="1"/>
</dbReference>
<evidence type="ECO:0000313" key="3">
    <source>
        <dbReference type="Proteomes" id="UP001341840"/>
    </source>
</evidence>
<dbReference type="InterPro" id="IPR050796">
    <property type="entry name" value="SCF_F-box_component"/>
</dbReference>
<keyword evidence="3" id="KW-1185">Reference proteome</keyword>
<evidence type="ECO:0000313" key="2">
    <source>
        <dbReference type="EMBL" id="MED6187062.1"/>
    </source>
</evidence>